<feature type="compositionally biased region" description="Polar residues" evidence="1">
    <location>
        <begin position="11"/>
        <end position="21"/>
    </location>
</feature>
<dbReference type="Proteomes" id="UP000596661">
    <property type="component" value="Chromosome 1"/>
</dbReference>
<accession>A0A803NJE0</accession>
<dbReference type="InterPro" id="IPR025558">
    <property type="entry name" value="DUF4283"/>
</dbReference>
<reference evidence="3" key="1">
    <citation type="submission" date="2018-11" db="EMBL/GenBank/DDBJ databases">
        <authorList>
            <person name="Grassa J C."/>
        </authorList>
    </citation>
    <scope>NUCLEOTIDE SEQUENCE [LARGE SCALE GENOMIC DNA]</scope>
</reference>
<dbReference type="Gramene" id="evm.model.01.2012">
    <property type="protein sequence ID" value="cds.evm.model.01.2012"/>
    <property type="gene ID" value="evm.TU.01.2012"/>
</dbReference>
<dbReference type="Pfam" id="PF14111">
    <property type="entry name" value="DUF4283"/>
    <property type="match status" value="1"/>
</dbReference>
<feature type="domain" description="DUF4283" evidence="2">
    <location>
        <begin position="100"/>
        <end position="181"/>
    </location>
</feature>
<evidence type="ECO:0000259" key="2">
    <source>
        <dbReference type="Pfam" id="PF14111"/>
    </source>
</evidence>
<feature type="region of interest" description="Disordered" evidence="1">
    <location>
        <begin position="1"/>
        <end position="32"/>
    </location>
</feature>
<dbReference type="EnsemblPlants" id="evm.model.01.2012">
    <property type="protein sequence ID" value="cds.evm.model.01.2012"/>
    <property type="gene ID" value="evm.TU.01.2012"/>
</dbReference>
<evidence type="ECO:0000313" key="4">
    <source>
        <dbReference type="Proteomes" id="UP000596661"/>
    </source>
</evidence>
<dbReference type="EMBL" id="UZAU01000056">
    <property type="status" value="NOT_ANNOTATED_CDS"/>
    <property type="molecule type" value="Genomic_DNA"/>
</dbReference>
<protein>
    <recommendedName>
        <fullName evidence="2">DUF4283 domain-containing protein</fullName>
    </recommendedName>
</protein>
<keyword evidence="4" id="KW-1185">Reference proteome</keyword>
<evidence type="ECO:0000256" key="1">
    <source>
        <dbReference type="SAM" id="MobiDB-lite"/>
    </source>
</evidence>
<name>A0A803NJE0_CANSA</name>
<sequence length="864" mass="99960">MAKKRRGVSKPATSNVQTEIQSPELPSIHGDSVAPTEVFLDPCEEFDLEGKASDGIAEVARQSPKAVWADEVEESDFQTSAKEIWSIFHTNHEIEVESSFWKSSIVCIVLGANPPFRVFEGFIKRIWENLGIEKIVRMHSGFTLVSFRDEATSDIILETVVIHFDKKPVVLRPWTADLDTAQMVKSVSVWVRLNGLGLQYWGKKNLSALLSTIGKLIMVDKVMLERSMIKFARVLVDVEVSDNPPKSISFVNERKQIIKQQAMADAKNESQQIAAREDSNVDPYPESAEIVRENTKDELRSSGTYYTWSNKHDMGVRIFSKLDRVFTNESWLDIYPNTAATFKWDTISNHCFCLVKFLKASNYGTRPFRFCNYWSLKKDFKVTDLAAWRDSKQATLMNITQKLFRVKHPLKRWSKTEMSPLMLYNVAKDVYNNAQEAFATNPTCDILMQAEKDMYQEFVIARKQTENKIVSFWNDDTIVEEYPLVVEHFLQHFHSFIGKKSSATIRIDIFSLENSHKLNLEEQIKLIRPFNKSDIKKALFSINSTKSPGPDGFGSRFFNSLWDSIGEDITKNRLLAHNILIFQDMLKGYTRKNISARCFFKIDISKAYDTVDWGFIADLLKGNESSVEHVYEAFKVFSDSTGLKANDDKSLAYFGGVDNEPTKWRALDCVVIFDKIYKKLNSWSSRNLSFAGRAQLIHSILLGIRNYWMSLFILPQKIIAAIEKCCTDFLWGLKGNRSKYHLSSWERVCLPKKQGGLGFHEGKKWNITLMAKFIWAISKKQDNLWVHWVNSTYLKGQDFWQLQFKNDASWYFKKLLRLRNVIDKEEVLKAEQFYNQLVSVQEVDYNARVLHKMVIPKYRFICWQ</sequence>
<reference evidence="3" key="2">
    <citation type="submission" date="2021-03" db="UniProtKB">
        <authorList>
            <consortium name="EnsemblPlants"/>
        </authorList>
    </citation>
    <scope>IDENTIFICATION</scope>
</reference>
<dbReference type="AlphaFoldDB" id="A0A803NJE0"/>
<evidence type="ECO:0000313" key="3">
    <source>
        <dbReference type="EnsemblPlants" id="cds.evm.model.01.2012"/>
    </source>
</evidence>
<organism evidence="3 4">
    <name type="scientific">Cannabis sativa</name>
    <name type="common">Hemp</name>
    <name type="synonym">Marijuana</name>
    <dbReference type="NCBI Taxonomy" id="3483"/>
    <lineage>
        <taxon>Eukaryota</taxon>
        <taxon>Viridiplantae</taxon>
        <taxon>Streptophyta</taxon>
        <taxon>Embryophyta</taxon>
        <taxon>Tracheophyta</taxon>
        <taxon>Spermatophyta</taxon>
        <taxon>Magnoliopsida</taxon>
        <taxon>eudicotyledons</taxon>
        <taxon>Gunneridae</taxon>
        <taxon>Pentapetalae</taxon>
        <taxon>rosids</taxon>
        <taxon>fabids</taxon>
        <taxon>Rosales</taxon>
        <taxon>Cannabaceae</taxon>
        <taxon>Cannabis</taxon>
    </lineage>
</organism>
<dbReference type="PANTHER" id="PTHR33116:SF80">
    <property type="entry name" value="REVERSE TRANSCRIPTASE ZINC-BINDING DOMAIN-CONTAINING PROTEIN"/>
    <property type="match status" value="1"/>
</dbReference>
<proteinExistence type="predicted"/>
<dbReference type="PANTHER" id="PTHR33116">
    <property type="entry name" value="REVERSE TRANSCRIPTASE ZINC-BINDING DOMAIN-CONTAINING PROTEIN-RELATED-RELATED"/>
    <property type="match status" value="1"/>
</dbReference>